<name>C0QEZ6_DESAH</name>
<dbReference type="STRING" id="177437.HRM2_44410"/>
<evidence type="ECO:0000313" key="2">
    <source>
        <dbReference type="Proteomes" id="UP000000442"/>
    </source>
</evidence>
<organism evidence="1 2">
    <name type="scientific">Desulforapulum autotrophicum (strain ATCC 43914 / DSM 3382 / VKM B-1955 / HRM2)</name>
    <name type="common">Desulfobacterium autotrophicum</name>
    <dbReference type="NCBI Taxonomy" id="177437"/>
    <lineage>
        <taxon>Bacteria</taxon>
        <taxon>Pseudomonadati</taxon>
        <taxon>Thermodesulfobacteriota</taxon>
        <taxon>Desulfobacteria</taxon>
        <taxon>Desulfobacterales</taxon>
        <taxon>Desulfobacteraceae</taxon>
        <taxon>Desulforapulum</taxon>
    </lineage>
</organism>
<reference evidence="1 2" key="1">
    <citation type="journal article" date="2009" name="Environ. Microbiol.">
        <title>Genome sequence of Desulfobacterium autotrophicum HRM2, a marine sulfate reducer oxidizing organic carbon completely to carbon dioxide.</title>
        <authorList>
            <person name="Strittmatter A.W."/>
            <person name="Liesegang H."/>
            <person name="Rabus R."/>
            <person name="Decker I."/>
            <person name="Amann J."/>
            <person name="Andres S."/>
            <person name="Henne A."/>
            <person name="Fricke W.F."/>
            <person name="Martinez-Arias R."/>
            <person name="Bartels D."/>
            <person name="Goesmann A."/>
            <person name="Krause L."/>
            <person name="Puehler A."/>
            <person name="Klenk H.P."/>
            <person name="Richter M."/>
            <person name="Schuler M."/>
            <person name="Gloeckner F.O."/>
            <person name="Meyerdierks A."/>
            <person name="Gottschalk G."/>
            <person name="Amann R."/>
        </authorList>
    </citation>
    <scope>NUCLEOTIDE SEQUENCE [LARGE SCALE GENOMIC DNA]</scope>
    <source>
        <strain evidence="2">ATCC 43914 / DSM 3382 / HRM2</strain>
    </source>
</reference>
<gene>
    <name evidence="1" type="ordered locus">HRM2_44410</name>
</gene>
<dbReference type="AlphaFoldDB" id="C0QEZ6"/>
<proteinExistence type="predicted"/>
<accession>C0QEZ6</accession>
<sequence length="85" mass="10028">MKNTAISLTDLIRKSKKHLSLLGYAKGTKNHYCRIWEHFLKYADQKGYNGPHNLNQLLRDTTSAKARFKFIPEQEVHEKELQRKT</sequence>
<dbReference type="HOGENOM" id="CLU_2507199_0_0_7"/>
<dbReference type="Proteomes" id="UP000000442">
    <property type="component" value="Chromosome"/>
</dbReference>
<evidence type="ECO:0000313" key="1">
    <source>
        <dbReference type="EMBL" id="ACN17497.1"/>
    </source>
</evidence>
<dbReference type="EMBL" id="CP001087">
    <property type="protein sequence ID" value="ACN17497.1"/>
    <property type="molecule type" value="Genomic_DNA"/>
</dbReference>
<keyword evidence="2" id="KW-1185">Reference proteome</keyword>
<dbReference type="RefSeq" id="WP_015906220.1">
    <property type="nucleotide sequence ID" value="NC_012108.1"/>
</dbReference>
<dbReference type="KEGG" id="dat:HRM2_44410"/>
<protein>
    <submittedName>
        <fullName evidence="1">Uncharacterized protein</fullName>
    </submittedName>
</protein>